<sequence length="300" mass="33634">MIAPDLESVGDSTLSGLVYTLRPWQWYKQLILYIPVVFSGSALELTAWINTTLGVVLFSGAAGGTYIINDLRDREQDRQHPRKQHRPIPSGQVSVWLAVVWALVLYVGVAYLSWQLNQAFLVIIGVYVAQNFLYSTILKQYMFADLFSISAGFVLRALAGVVLTASDMSPWLILSMFLAAMMFGVSKRWGEYQEVDNPAAIRSSLEGYSPEILKLLLGSVATMLLMTYALYTFFARDLLMMLTIPFAFYAVFRYVYLTVGVKGDSEPVKLILDRPLLTNFALWGLTLSAILYYPQLGVTL</sequence>
<evidence type="ECO:0000256" key="4">
    <source>
        <dbReference type="ARBA" id="ARBA00023136"/>
    </source>
</evidence>
<keyword evidence="6" id="KW-0808">Transferase</keyword>
<dbReference type="RefSeq" id="WP_222606907.1">
    <property type="nucleotide sequence ID" value="NZ_CP081958.1"/>
</dbReference>
<feature type="transmembrane region" description="Helical" evidence="5">
    <location>
        <begin position="276"/>
        <end position="294"/>
    </location>
</feature>
<dbReference type="Gene3D" id="1.10.357.140">
    <property type="entry name" value="UbiA prenyltransferase"/>
    <property type="match status" value="1"/>
</dbReference>
<dbReference type="InterPro" id="IPR039653">
    <property type="entry name" value="Prenyltransferase"/>
</dbReference>
<feature type="transmembrane region" description="Helical" evidence="5">
    <location>
        <begin position="168"/>
        <end position="185"/>
    </location>
</feature>
<dbReference type="InterPro" id="IPR000537">
    <property type="entry name" value="UbiA_prenyltransferase"/>
</dbReference>
<feature type="transmembrane region" description="Helical" evidence="5">
    <location>
        <begin position="118"/>
        <end position="134"/>
    </location>
</feature>
<protein>
    <submittedName>
        <fullName evidence="6">Decaprenyl-phosphate phosphoribosyltransferase</fullName>
    </submittedName>
</protein>
<proteinExistence type="predicted"/>
<organism evidence="6 7">
    <name type="scientific">Halobaculum magnesiiphilum</name>
    <dbReference type="NCBI Taxonomy" id="1017351"/>
    <lineage>
        <taxon>Archaea</taxon>
        <taxon>Methanobacteriati</taxon>
        <taxon>Methanobacteriota</taxon>
        <taxon>Stenosarchaea group</taxon>
        <taxon>Halobacteria</taxon>
        <taxon>Halobacteriales</taxon>
        <taxon>Haloferacaceae</taxon>
        <taxon>Halobaculum</taxon>
    </lineage>
</organism>
<dbReference type="GeneID" id="67178964"/>
<feature type="transmembrane region" description="Helical" evidence="5">
    <location>
        <begin position="93"/>
        <end position="112"/>
    </location>
</feature>
<feature type="transmembrane region" description="Helical" evidence="5">
    <location>
        <begin position="55"/>
        <end position="72"/>
    </location>
</feature>
<keyword evidence="7" id="KW-1185">Reference proteome</keyword>
<feature type="transmembrane region" description="Helical" evidence="5">
    <location>
        <begin position="212"/>
        <end position="232"/>
    </location>
</feature>
<dbReference type="CDD" id="cd13963">
    <property type="entry name" value="PT_UbiA_2"/>
    <property type="match status" value="1"/>
</dbReference>
<evidence type="ECO:0000256" key="5">
    <source>
        <dbReference type="SAM" id="Phobius"/>
    </source>
</evidence>
<gene>
    <name evidence="6" type="ORF">K6T50_12440</name>
</gene>
<dbReference type="Proteomes" id="UP000826254">
    <property type="component" value="Chromosome"/>
</dbReference>
<keyword evidence="4 5" id="KW-0472">Membrane</keyword>
<evidence type="ECO:0000256" key="3">
    <source>
        <dbReference type="ARBA" id="ARBA00022989"/>
    </source>
</evidence>
<accession>A0A8T8WB45</accession>
<evidence type="ECO:0000256" key="2">
    <source>
        <dbReference type="ARBA" id="ARBA00022692"/>
    </source>
</evidence>
<dbReference type="KEGG" id="hmp:K6T50_12440"/>
<dbReference type="InterPro" id="IPR044878">
    <property type="entry name" value="UbiA_sf"/>
</dbReference>
<dbReference type="PANTHER" id="PTHR11048:SF5">
    <property type="entry name" value="DECAPRENYL-PHOSPHATE PHOSPHORIBOSYLTRANSFERASE"/>
    <property type="match status" value="1"/>
</dbReference>
<dbReference type="EMBL" id="CP081958">
    <property type="protein sequence ID" value="QZP37092.1"/>
    <property type="molecule type" value="Genomic_DNA"/>
</dbReference>
<keyword evidence="3 5" id="KW-1133">Transmembrane helix</keyword>
<dbReference type="GO" id="GO:0016757">
    <property type="term" value="F:glycosyltransferase activity"/>
    <property type="evidence" value="ECO:0007669"/>
    <property type="project" value="UniProtKB-KW"/>
</dbReference>
<evidence type="ECO:0000313" key="6">
    <source>
        <dbReference type="EMBL" id="QZP37092.1"/>
    </source>
</evidence>
<reference evidence="6 7" key="1">
    <citation type="journal article" date="2021" name="Int. J. Syst. Evol. Microbiol.">
        <title>Halobaculum halophilum sp. nov. and Halobaculum salinum sp. nov., isolated from salt lake and saline soil.</title>
        <authorList>
            <person name="Cui H.L."/>
            <person name="Shi X.W."/>
            <person name="Yin X.M."/>
            <person name="Yang X.Y."/>
            <person name="Hou J."/>
            <person name="Zhu L."/>
        </authorList>
    </citation>
    <scope>NUCLEOTIDE SEQUENCE [LARGE SCALE GENOMIC DNA]</scope>
    <source>
        <strain evidence="6 7">NBRC 109044</strain>
    </source>
</reference>
<evidence type="ECO:0000313" key="7">
    <source>
        <dbReference type="Proteomes" id="UP000826254"/>
    </source>
</evidence>
<keyword evidence="2 5" id="KW-0812">Transmembrane</keyword>
<dbReference type="PANTHER" id="PTHR11048">
    <property type="entry name" value="PRENYLTRANSFERASES"/>
    <property type="match status" value="1"/>
</dbReference>
<keyword evidence="6" id="KW-0328">Glycosyltransferase</keyword>
<dbReference type="Pfam" id="PF01040">
    <property type="entry name" value="UbiA"/>
    <property type="match status" value="1"/>
</dbReference>
<name>A0A8T8WB45_9EURY</name>
<dbReference type="GO" id="GO:0005886">
    <property type="term" value="C:plasma membrane"/>
    <property type="evidence" value="ECO:0007669"/>
    <property type="project" value="UniProtKB-SubCell"/>
</dbReference>
<feature type="transmembrane region" description="Helical" evidence="5">
    <location>
        <begin position="238"/>
        <end position="256"/>
    </location>
</feature>
<dbReference type="GO" id="GO:0016765">
    <property type="term" value="F:transferase activity, transferring alkyl or aryl (other than methyl) groups"/>
    <property type="evidence" value="ECO:0007669"/>
    <property type="project" value="InterPro"/>
</dbReference>
<comment type="subcellular location">
    <subcellularLocation>
        <location evidence="1">Cell membrane</location>
        <topology evidence="1">Multi-pass membrane protein</topology>
    </subcellularLocation>
</comment>
<dbReference type="GO" id="GO:0009247">
    <property type="term" value="P:glycolipid biosynthetic process"/>
    <property type="evidence" value="ECO:0007669"/>
    <property type="project" value="TreeGrafter"/>
</dbReference>
<evidence type="ECO:0000256" key="1">
    <source>
        <dbReference type="ARBA" id="ARBA00004651"/>
    </source>
</evidence>
<dbReference type="AlphaFoldDB" id="A0A8T8WB45"/>